<dbReference type="RefSeq" id="WP_231145085.1">
    <property type="nucleotide sequence ID" value="NZ_CP088100.1"/>
</dbReference>
<evidence type="ECO:0000313" key="1">
    <source>
        <dbReference type="EMBL" id="UFW91058.1"/>
    </source>
</evidence>
<protein>
    <submittedName>
        <fullName evidence="1">Uncharacterized protein</fullName>
    </submittedName>
</protein>
<dbReference type="EMBL" id="CP088100">
    <property type="protein sequence ID" value="UFW91058.1"/>
    <property type="molecule type" value="Genomic_DNA"/>
</dbReference>
<organism evidence="1 2">
    <name type="scientific">Bradyrhizobium barranii</name>
    <dbReference type="NCBI Taxonomy" id="2992140"/>
    <lineage>
        <taxon>Bacteria</taxon>
        <taxon>Pseudomonadati</taxon>
        <taxon>Pseudomonadota</taxon>
        <taxon>Alphaproteobacteria</taxon>
        <taxon>Hyphomicrobiales</taxon>
        <taxon>Nitrobacteraceae</taxon>
        <taxon>Bradyrhizobium</taxon>
    </lineage>
</organism>
<gene>
    <name evidence="1" type="ORF">BjapCC829_21970</name>
</gene>
<proteinExistence type="predicted"/>
<keyword evidence="2" id="KW-1185">Reference proteome</keyword>
<dbReference type="Proteomes" id="UP001430990">
    <property type="component" value="Chromosome"/>
</dbReference>
<reference evidence="1" key="1">
    <citation type="submission" date="2021-11" db="EMBL/GenBank/DDBJ databases">
        <title>Australian commercial rhizobial inoculants.</title>
        <authorList>
            <person name="Kohlmeier M.G."/>
            <person name="O'Hara G.W."/>
            <person name="Colombi E."/>
            <person name="Ramsay J.P."/>
            <person name="Terpolilli J."/>
        </authorList>
    </citation>
    <scope>NUCLEOTIDE SEQUENCE</scope>
    <source>
        <strain evidence="1">CC829</strain>
    </source>
</reference>
<name>A0ABY3QZP7_9BRAD</name>
<evidence type="ECO:0000313" key="2">
    <source>
        <dbReference type="Proteomes" id="UP001430990"/>
    </source>
</evidence>
<accession>A0ABY3QZP7</accession>
<sequence>MLGIATDDYVSMAMRLDRQLRTGSDALAKMGLTAKDLDLGQKGVMDKAITLLGSYKEGIDRNIAATVLFGRGGDEALKLVKLGMDGVTAKARELEEAFGLTITKQDQQNAREYKLVVTELGMAFDGIKKAIGSAVLPYLTEFGNWFVEKTPIIIQAMKDNMKSIVEGGFAAAQGFINFVTTVATGVYNLFVLWQYIKTKMGSTTEGEALASIDQFGATIDSLNKFRDNAIKTIDEIKAKVLAAKPFENLNLDLGKGAQGTKSATGLLDDGGSGKDALSAAMREVDGQIRVLREGLNQKRQILETEYQAHQITEGEKVEATRQAVDQEYSAELALLQKELSLGNLSLTQRQQVLNKIAELEEKHRTDQVKMDSEAVAARTKIFQNMFDALQGAFNGQLRGLLAGTTSLKQAMMSMLGDLIISFIQYVAKIGFEWVAGQLGMTAATASGATARAAAETAAQEATLPARIGFFTSQLMSSAGLTFAGIMANLSPALGPLAAGPAAAGEATVMAQMANVPKLAVGTPWVQSDGLAYLHRGERVVPAAVNAPDGSGAGPGGATHHHWNVQALDARSFAAYVRENAGMINKILTGKAALTA</sequence>